<evidence type="ECO:0000313" key="2">
    <source>
        <dbReference type="Proteomes" id="UP000789366"/>
    </source>
</evidence>
<protein>
    <submittedName>
        <fullName evidence="1">9550_t:CDS:1</fullName>
    </submittedName>
</protein>
<name>A0ACA9P697_9GLOM</name>
<evidence type="ECO:0000313" key="1">
    <source>
        <dbReference type="EMBL" id="CAG8688548.1"/>
    </source>
</evidence>
<reference evidence="1" key="1">
    <citation type="submission" date="2021-06" db="EMBL/GenBank/DDBJ databases">
        <authorList>
            <person name="Kallberg Y."/>
            <person name="Tangrot J."/>
            <person name="Rosling A."/>
        </authorList>
    </citation>
    <scope>NUCLEOTIDE SEQUENCE</scope>
    <source>
        <strain evidence="1">28 12/20/2015</strain>
    </source>
</reference>
<proteinExistence type="predicted"/>
<dbReference type="EMBL" id="CAJVPW010020295">
    <property type="protein sequence ID" value="CAG8688548.1"/>
    <property type="molecule type" value="Genomic_DNA"/>
</dbReference>
<comment type="caution">
    <text evidence="1">The sequence shown here is derived from an EMBL/GenBank/DDBJ whole genome shotgun (WGS) entry which is preliminary data.</text>
</comment>
<gene>
    <name evidence="1" type="ORF">SPELUC_LOCUS10623</name>
</gene>
<dbReference type="Proteomes" id="UP000789366">
    <property type="component" value="Unassembled WGS sequence"/>
</dbReference>
<sequence>MTNDILIKCVNINSEAIDKLKTIKESDSNDIDFSKVLNLVGT</sequence>
<accession>A0ACA9P697</accession>
<organism evidence="1 2">
    <name type="scientific">Cetraspora pellucida</name>
    <dbReference type="NCBI Taxonomy" id="1433469"/>
    <lineage>
        <taxon>Eukaryota</taxon>
        <taxon>Fungi</taxon>
        <taxon>Fungi incertae sedis</taxon>
        <taxon>Mucoromycota</taxon>
        <taxon>Glomeromycotina</taxon>
        <taxon>Glomeromycetes</taxon>
        <taxon>Diversisporales</taxon>
        <taxon>Gigasporaceae</taxon>
        <taxon>Cetraspora</taxon>
    </lineage>
</organism>
<feature type="non-terminal residue" evidence="1">
    <location>
        <position position="42"/>
    </location>
</feature>
<keyword evidence="2" id="KW-1185">Reference proteome</keyword>